<comment type="similarity">
    <text evidence="2">Belongs to the BshC family.</text>
</comment>
<evidence type="ECO:0000313" key="6">
    <source>
        <dbReference type="Proteomes" id="UP000610456"/>
    </source>
</evidence>
<dbReference type="EC" id="6.-.-.-" evidence="2"/>
<dbReference type="GO" id="GO:0016874">
    <property type="term" value="F:ligase activity"/>
    <property type="evidence" value="ECO:0007669"/>
    <property type="project" value="UniProtKB-UniRule"/>
</dbReference>
<dbReference type="Proteomes" id="UP000610456">
    <property type="component" value="Unassembled WGS sequence"/>
</dbReference>
<evidence type="ECO:0000259" key="4">
    <source>
        <dbReference type="Pfam" id="PF24850"/>
    </source>
</evidence>
<proteinExistence type="inferred from homology"/>
<reference evidence="5" key="1">
    <citation type="journal article" date="2014" name="Int. J. Syst. Evol. Microbiol.">
        <title>Complete genome sequence of Corynebacterium casei LMG S-19264T (=DSM 44701T), isolated from a smear-ripened cheese.</title>
        <authorList>
            <consortium name="US DOE Joint Genome Institute (JGI-PGF)"/>
            <person name="Walter F."/>
            <person name="Albersmeier A."/>
            <person name="Kalinowski J."/>
            <person name="Ruckert C."/>
        </authorList>
    </citation>
    <scope>NUCLEOTIDE SEQUENCE</scope>
    <source>
        <strain evidence="5">KCTC 12719</strain>
    </source>
</reference>
<dbReference type="RefSeq" id="WP_189604708.1">
    <property type="nucleotide sequence ID" value="NZ_BMXB01000008.1"/>
</dbReference>
<feature type="domain" description="Bacillithiol biosynthesis BshC N-terminal Rossmann-like" evidence="3">
    <location>
        <begin position="1"/>
        <end position="383"/>
    </location>
</feature>
<dbReference type="InterPro" id="IPR055399">
    <property type="entry name" value="CC_BshC"/>
</dbReference>
<gene>
    <name evidence="2 5" type="primary">bshC</name>
    <name evidence="5" type="ORF">GCM10007103_20970</name>
</gene>
<protein>
    <recommendedName>
        <fullName evidence="2">Putative cysteine ligase BshC</fullName>
        <ecNumber evidence="2">6.-.-.-</ecNumber>
    </recommendedName>
</protein>
<keyword evidence="2" id="KW-0175">Coiled coil</keyword>
<sequence length="541" mass="63102">MPTDCIPFSETNYFLPLISDYLDEKEELKPFYHRFPKLENFKLQLEEKGESFNDSATGGKDKRATLVNVLQNQYENLDVSEATAKNIASLAENNAFTITTGHQLNLFTGPLYFLYKIISTINLTSELKKKYPEYNFVPIYWMATEDHDFEEINFFNLHGKKFQWNPPKSEKDGGAVGELPTEGMEEVLKLFSAEIGSSQKAEKLKKFFETAYLKHSNLTDATRYLANELFKDHGLVIVDAHERDLKRFFIPYMKEELLSQKSHATTLPKAEALAGMGYGVQVNPREINLFYLSEGLRERVKERDGRYFVHDTEISWSKEEMLDLLESEPEKFSPNVILRPLYEEVILPNLCYIGGGGELAYWFELKDYFGAVDIPFPILLLRNSALIQTQKQDEKRRKLDISNKELFLKQHELINKKVRQISNIDIDFGPQKEHLVEQFQKMYELAEKTDKSFLGAVKAQEVKQLKGLDNLEKRLLKAQKRKLEDEVTRITDLQNELFPNQSLQERHHNFSEFYLEYGDDFIAELFRELQPLDHNFKIISF</sequence>
<evidence type="ECO:0000259" key="3">
    <source>
        <dbReference type="Pfam" id="PF10079"/>
    </source>
</evidence>
<dbReference type="Pfam" id="PF24850">
    <property type="entry name" value="CC_BshC"/>
    <property type="match status" value="1"/>
</dbReference>
<name>A0A918SFJ2_9FLAO</name>
<dbReference type="InterPro" id="IPR011199">
    <property type="entry name" value="Bacillithiol_biosynth_BshC"/>
</dbReference>
<organism evidence="5 6">
    <name type="scientific">Salinimicrobium marinum</name>
    <dbReference type="NCBI Taxonomy" id="680283"/>
    <lineage>
        <taxon>Bacteria</taxon>
        <taxon>Pseudomonadati</taxon>
        <taxon>Bacteroidota</taxon>
        <taxon>Flavobacteriia</taxon>
        <taxon>Flavobacteriales</taxon>
        <taxon>Flavobacteriaceae</taxon>
        <taxon>Salinimicrobium</taxon>
    </lineage>
</organism>
<dbReference type="AlphaFoldDB" id="A0A918SFJ2"/>
<dbReference type="HAMAP" id="MF_01867">
    <property type="entry name" value="BshC"/>
    <property type="match status" value="1"/>
</dbReference>
<dbReference type="InterPro" id="IPR055398">
    <property type="entry name" value="Rossmann-like_BshC"/>
</dbReference>
<evidence type="ECO:0000256" key="2">
    <source>
        <dbReference type="HAMAP-Rule" id="MF_01867"/>
    </source>
</evidence>
<keyword evidence="6" id="KW-1185">Reference proteome</keyword>
<dbReference type="EMBL" id="BMXB01000008">
    <property type="protein sequence ID" value="GHA39432.1"/>
    <property type="molecule type" value="Genomic_DNA"/>
</dbReference>
<evidence type="ECO:0000313" key="5">
    <source>
        <dbReference type="EMBL" id="GHA39432.1"/>
    </source>
</evidence>
<dbReference type="NCBIfam" id="TIGR03998">
    <property type="entry name" value="thiol_BshC"/>
    <property type="match status" value="1"/>
</dbReference>
<reference evidence="5" key="2">
    <citation type="submission" date="2020-09" db="EMBL/GenBank/DDBJ databases">
        <authorList>
            <person name="Sun Q."/>
            <person name="Kim S."/>
        </authorList>
    </citation>
    <scope>NUCLEOTIDE SEQUENCE</scope>
    <source>
        <strain evidence="5">KCTC 12719</strain>
    </source>
</reference>
<keyword evidence="1 2" id="KW-0436">Ligase</keyword>
<accession>A0A918SFJ2</accession>
<comment type="caution">
    <text evidence="5">The sequence shown here is derived from an EMBL/GenBank/DDBJ whole genome shotgun (WGS) entry which is preliminary data.</text>
</comment>
<dbReference type="Pfam" id="PF10079">
    <property type="entry name" value="Rossmann-like_BshC"/>
    <property type="match status" value="1"/>
</dbReference>
<evidence type="ECO:0000256" key="1">
    <source>
        <dbReference type="ARBA" id="ARBA00022598"/>
    </source>
</evidence>
<feature type="coiled-coil region" evidence="2">
    <location>
        <begin position="468"/>
        <end position="496"/>
    </location>
</feature>
<feature type="domain" description="Bacillithiol biosynthesis BshC C-terminal coiled-coil" evidence="4">
    <location>
        <begin position="385"/>
        <end position="540"/>
    </location>
</feature>
<dbReference type="PIRSF" id="PIRSF012535">
    <property type="entry name" value="UCP012535"/>
    <property type="match status" value="1"/>
</dbReference>